<evidence type="ECO:0000313" key="9">
    <source>
        <dbReference type="EMBL" id="MDL2398047.1"/>
    </source>
</evidence>
<dbReference type="InterPro" id="IPR032694">
    <property type="entry name" value="CopC/D"/>
</dbReference>
<evidence type="ECO:0000313" key="10">
    <source>
        <dbReference type="Proteomes" id="UP001172645"/>
    </source>
</evidence>
<gene>
    <name evidence="9" type="primary">copC</name>
    <name evidence="9" type="ORF">PY649_04000</name>
</gene>
<evidence type="ECO:0000259" key="8">
    <source>
        <dbReference type="Pfam" id="PF04234"/>
    </source>
</evidence>
<accession>A0ABT7JNZ1</accession>
<dbReference type="InterPro" id="IPR014756">
    <property type="entry name" value="Ig_E-set"/>
</dbReference>
<sequence length="122" mass="12664">MPRTKKLVLIAAAASLVFAGQAFAHAQLKSAVPAADSTVKQAPSELDLTFTEGLNLKFSGVKVTGPGKAAVKTGEGMLMNGDSTLMVPITDKLTAGKYTVEWHALSADGHKTNGTYSFTVAP</sequence>
<dbReference type="SUPFAM" id="SSF81296">
    <property type="entry name" value="E set domains"/>
    <property type="match status" value="1"/>
</dbReference>
<dbReference type="InterPro" id="IPR014755">
    <property type="entry name" value="Cu-Rt/internalin_Ig-like"/>
</dbReference>
<evidence type="ECO:0000256" key="7">
    <source>
        <dbReference type="SAM" id="SignalP"/>
    </source>
</evidence>
<evidence type="ECO:0000256" key="4">
    <source>
        <dbReference type="ARBA" id="ARBA00022729"/>
    </source>
</evidence>
<dbReference type="InterPro" id="IPR007348">
    <property type="entry name" value="CopC_dom"/>
</dbReference>
<evidence type="ECO:0000256" key="1">
    <source>
        <dbReference type="ARBA" id="ARBA00004418"/>
    </source>
</evidence>
<keyword evidence="10" id="KW-1185">Reference proteome</keyword>
<keyword evidence="4 7" id="KW-0732">Signal</keyword>
<proteinExistence type="inferred from homology"/>
<protein>
    <submittedName>
        <fullName evidence="9">Copper homeostasis periplasmic binding protein CopC</fullName>
    </submittedName>
</protein>
<evidence type="ECO:0000256" key="6">
    <source>
        <dbReference type="ARBA" id="ARBA00023008"/>
    </source>
</evidence>
<feature type="chain" id="PRO_5047373883" evidence="7">
    <location>
        <begin position="25"/>
        <end position="122"/>
    </location>
</feature>
<evidence type="ECO:0000256" key="5">
    <source>
        <dbReference type="ARBA" id="ARBA00022764"/>
    </source>
</evidence>
<feature type="signal peptide" evidence="7">
    <location>
        <begin position="1"/>
        <end position="24"/>
    </location>
</feature>
<dbReference type="PANTHER" id="PTHR34820">
    <property type="entry name" value="INNER MEMBRANE PROTEIN YEBZ"/>
    <property type="match status" value="1"/>
</dbReference>
<dbReference type="InterPro" id="IPR047685">
    <property type="entry name" value="CopC-like"/>
</dbReference>
<dbReference type="Gene3D" id="2.60.40.1220">
    <property type="match status" value="1"/>
</dbReference>
<keyword evidence="6" id="KW-0186">Copper</keyword>
<keyword evidence="5" id="KW-0574">Periplasm</keyword>
<dbReference type="NCBIfam" id="NF033814">
    <property type="entry name" value="copper_CopC"/>
    <property type="match status" value="1"/>
</dbReference>
<organism evidence="9 10">
    <name type="scientific">Rhizobium mayense</name>
    <dbReference type="NCBI Taxonomy" id="1312184"/>
    <lineage>
        <taxon>Bacteria</taxon>
        <taxon>Pseudomonadati</taxon>
        <taxon>Pseudomonadota</taxon>
        <taxon>Alphaproteobacteria</taxon>
        <taxon>Hyphomicrobiales</taxon>
        <taxon>Rhizobiaceae</taxon>
        <taxon>Rhizobium/Agrobacterium group</taxon>
        <taxon>Rhizobium</taxon>
    </lineage>
</organism>
<name>A0ABT7JNZ1_9HYPH</name>
<comment type="similarity">
    <text evidence="2">Belongs to the CopC family.</text>
</comment>
<dbReference type="Proteomes" id="UP001172645">
    <property type="component" value="Unassembled WGS sequence"/>
</dbReference>
<dbReference type="RefSeq" id="WP_285866865.1">
    <property type="nucleotide sequence ID" value="NZ_JARFYM010000002.1"/>
</dbReference>
<keyword evidence="3" id="KW-0479">Metal-binding</keyword>
<dbReference type="Pfam" id="PF04234">
    <property type="entry name" value="CopC"/>
    <property type="match status" value="1"/>
</dbReference>
<comment type="caution">
    <text evidence="9">The sequence shown here is derived from an EMBL/GenBank/DDBJ whole genome shotgun (WGS) entry which is preliminary data.</text>
</comment>
<evidence type="ECO:0000256" key="2">
    <source>
        <dbReference type="ARBA" id="ARBA00010509"/>
    </source>
</evidence>
<evidence type="ECO:0000256" key="3">
    <source>
        <dbReference type="ARBA" id="ARBA00022723"/>
    </source>
</evidence>
<dbReference type="PANTHER" id="PTHR34820:SF4">
    <property type="entry name" value="INNER MEMBRANE PROTEIN YEBZ"/>
    <property type="match status" value="1"/>
</dbReference>
<feature type="domain" description="CopC" evidence="8">
    <location>
        <begin position="25"/>
        <end position="120"/>
    </location>
</feature>
<dbReference type="EMBL" id="JARFYM010000002">
    <property type="protein sequence ID" value="MDL2398047.1"/>
    <property type="molecule type" value="Genomic_DNA"/>
</dbReference>
<reference evidence="9" key="1">
    <citation type="submission" date="2023-06" db="EMBL/GenBank/DDBJ databases">
        <title>Phylogenetic Diversity of Rhizobium strains.</title>
        <authorList>
            <person name="Moura F.T."/>
            <person name="Helene L.C.F."/>
            <person name="Hungria M."/>
        </authorList>
    </citation>
    <scope>NUCLEOTIDE SEQUENCE</scope>
    <source>
        <strain evidence="9">CCGE526</strain>
    </source>
</reference>
<comment type="subcellular location">
    <subcellularLocation>
        <location evidence="1">Periplasm</location>
    </subcellularLocation>
</comment>